<evidence type="ECO:0000256" key="6">
    <source>
        <dbReference type="ARBA" id="ARBA00023136"/>
    </source>
</evidence>
<keyword evidence="4" id="KW-0256">Endoplasmic reticulum</keyword>
<evidence type="ECO:0000313" key="9">
    <source>
        <dbReference type="EMBL" id="CAL5220762.1"/>
    </source>
</evidence>
<dbReference type="PROSITE" id="PS51751">
    <property type="entry name" value="EXPERA"/>
    <property type="match status" value="1"/>
</dbReference>
<protein>
    <submittedName>
        <fullName evidence="9">G2826 protein</fullName>
    </submittedName>
</protein>
<dbReference type="InterPro" id="IPR051987">
    <property type="entry name" value="Sigma-2_receptor-like"/>
</dbReference>
<dbReference type="InterPro" id="IPR016964">
    <property type="entry name" value="Sigma2_recept"/>
</dbReference>
<name>A0ABP1FRR9_9CHLO</name>
<feature type="transmembrane region" description="Helical" evidence="7">
    <location>
        <begin position="129"/>
        <end position="151"/>
    </location>
</feature>
<feature type="transmembrane region" description="Helical" evidence="7">
    <location>
        <begin position="70"/>
        <end position="89"/>
    </location>
</feature>
<keyword evidence="5 7" id="KW-1133">Transmembrane helix</keyword>
<keyword evidence="3 7" id="KW-0812">Transmembrane</keyword>
<dbReference type="PIRSF" id="PIRSF031032">
    <property type="entry name" value="TMP_97_prd"/>
    <property type="match status" value="1"/>
</dbReference>
<dbReference type="EMBL" id="CAXHTA020000004">
    <property type="protein sequence ID" value="CAL5220762.1"/>
    <property type="molecule type" value="Genomic_DNA"/>
</dbReference>
<organism evidence="9 10">
    <name type="scientific">Coccomyxa viridis</name>
    <dbReference type="NCBI Taxonomy" id="1274662"/>
    <lineage>
        <taxon>Eukaryota</taxon>
        <taxon>Viridiplantae</taxon>
        <taxon>Chlorophyta</taxon>
        <taxon>core chlorophytes</taxon>
        <taxon>Trebouxiophyceae</taxon>
        <taxon>Trebouxiophyceae incertae sedis</taxon>
        <taxon>Coccomyxaceae</taxon>
        <taxon>Coccomyxa</taxon>
    </lineage>
</organism>
<keyword evidence="6 7" id="KW-0472">Membrane</keyword>
<evidence type="ECO:0000313" key="10">
    <source>
        <dbReference type="Proteomes" id="UP001497392"/>
    </source>
</evidence>
<evidence type="ECO:0000256" key="7">
    <source>
        <dbReference type="PIRNR" id="PIRNR031032"/>
    </source>
</evidence>
<reference evidence="9 10" key="1">
    <citation type="submission" date="2024-06" db="EMBL/GenBank/DDBJ databases">
        <authorList>
            <person name="Kraege A."/>
            <person name="Thomma B."/>
        </authorList>
    </citation>
    <scope>NUCLEOTIDE SEQUENCE [LARGE SCALE GENOMIC DNA]</scope>
</reference>
<proteinExistence type="inferred from homology"/>
<evidence type="ECO:0000256" key="5">
    <source>
        <dbReference type="ARBA" id="ARBA00022989"/>
    </source>
</evidence>
<feature type="domain" description="EXPERA" evidence="8">
    <location>
        <begin position="11"/>
        <end position="146"/>
    </location>
</feature>
<evidence type="ECO:0000256" key="3">
    <source>
        <dbReference type="ARBA" id="ARBA00022692"/>
    </source>
</evidence>
<accession>A0ABP1FRR9</accession>
<feature type="transmembrane region" description="Helical" evidence="7">
    <location>
        <begin position="101"/>
        <end position="123"/>
    </location>
</feature>
<dbReference type="PANTHER" id="PTHR31204:SF1">
    <property type="entry name" value="SIGMA INTRACELLULAR RECEPTOR 2"/>
    <property type="match status" value="1"/>
</dbReference>
<feature type="transmembrane region" description="Helical" evidence="7">
    <location>
        <begin position="12"/>
        <end position="29"/>
    </location>
</feature>
<dbReference type="InterPro" id="IPR033118">
    <property type="entry name" value="EXPERA"/>
</dbReference>
<gene>
    <name evidence="9" type="primary">g2826</name>
    <name evidence="9" type="ORF">VP750_LOCUS2421</name>
</gene>
<evidence type="ECO:0000256" key="1">
    <source>
        <dbReference type="ARBA" id="ARBA00004477"/>
    </source>
</evidence>
<comment type="similarity">
    <text evidence="2">Belongs to the TMEM97/sigma-2 receptor family.</text>
</comment>
<comment type="subcellular location">
    <subcellularLocation>
        <location evidence="1">Endoplasmic reticulum membrane</location>
        <topology evidence="1">Multi-pass membrane protein</topology>
    </subcellularLocation>
</comment>
<evidence type="ECO:0000256" key="2">
    <source>
        <dbReference type="ARBA" id="ARBA00009096"/>
    </source>
</evidence>
<sequence>MVALALHKRPFDLLVVVFLLVHIPVTLFVDSQAVLPREWYPEPAVNLLDGYVKSLNDPLMKYTPPWFKSLAWLETVFQLPFFVAGSYAYALGRPWIKTPAIIYGISTATTVVPCLAEVAAAALPLNNRLTLMAIYTPYLLIPALMAARMLISEEAFPQRQRQFPKKRN</sequence>
<comment type="caution">
    <text evidence="9">The sequence shown here is derived from an EMBL/GenBank/DDBJ whole genome shotgun (WGS) entry which is preliminary data.</text>
</comment>
<evidence type="ECO:0000256" key="4">
    <source>
        <dbReference type="ARBA" id="ARBA00022824"/>
    </source>
</evidence>
<dbReference type="PANTHER" id="PTHR31204">
    <property type="entry name" value="SIGMA INTRACELLULAR RECEPTOR 2"/>
    <property type="match status" value="1"/>
</dbReference>
<keyword evidence="10" id="KW-1185">Reference proteome</keyword>
<dbReference type="Pfam" id="PF05241">
    <property type="entry name" value="EBP"/>
    <property type="match status" value="1"/>
</dbReference>
<dbReference type="Proteomes" id="UP001497392">
    <property type="component" value="Unassembled WGS sequence"/>
</dbReference>
<evidence type="ECO:0000259" key="8">
    <source>
        <dbReference type="PROSITE" id="PS51751"/>
    </source>
</evidence>